<dbReference type="Pfam" id="PF18062">
    <property type="entry name" value="RE_AspBHI_N"/>
    <property type="match status" value="1"/>
</dbReference>
<proteinExistence type="predicted"/>
<evidence type="ECO:0000313" key="4">
    <source>
        <dbReference type="EMBL" id="VEH69564.1"/>
    </source>
</evidence>
<sequence length="444" mass="49974">MTQFQGGAVTEWGKVAFDDLPRADLVLDRVYEGGVAKNAGDDPIGKLVPVGNQGGFRFAGSVRRGGVKLMVLYTSGGEVDWPDHLDPTTGDFTYYGDNRRPGRELHDTPRGGNLLLRSMFEDAHDSAESRRRVPPILLFEKTGHGRDVRFRGLLVPGSSRLRSDEELVAIWRTTLNQRFQNYRAHFTVLRTHKVTRRWIDSVLDGDPLGPGCPKEWKAWVRSRIYLALEAPRTVQIRSRAEQLPDERDLWILERVHEHFAPDPTQFEHLAAHIWLRLEPRVTALEVTRPSRDGGRDAIGELLVGPEGDPIHLEFALEAKCYKPGSGIGVRLVSRLISRIKHREFGVFVTTSYIAEQAYREVREDRHPIVFVTGRDVVEVLKTLGFHERGRLKKFLEEEYPVEAGAASVELVRPKIDIEDARGLEQDDTTVGGGSASGIIRARSS</sequence>
<gene>
    <name evidence="4" type="ORF">NCTC12967_00837</name>
</gene>
<dbReference type="InterPro" id="IPR041409">
    <property type="entry name" value="RE_AspBHI_N"/>
</dbReference>
<dbReference type="InterPro" id="IPR007560">
    <property type="entry name" value="Restrct_endonuc_IV_Mrr"/>
</dbReference>
<feature type="domain" description="Restriction endonuclease type IV Mrr" evidence="2">
    <location>
        <begin position="262"/>
        <end position="379"/>
    </location>
</feature>
<dbReference type="REBASE" id="289353">
    <property type="entry name" value="Ppr12967ORF837P"/>
</dbReference>
<name>A0A448MWR1_9ACTN</name>
<evidence type="ECO:0000313" key="5">
    <source>
        <dbReference type="Proteomes" id="UP000273044"/>
    </source>
</evidence>
<dbReference type="AlphaFoldDB" id="A0A448MWR1"/>
<dbReference type="GO" id="GO:0009307">
    <property type="term" value="P:DNA restriction-modification system"/>
    <property type="evidence" value="ECO:0007669"/>
    <property type="project" value="InterPro"/>
</dbReference>
<dbReference type="Gene3D" id="3.40.1350.10">
    <property type="match status" value="1"/>
</dbReference>
<dbReference type="InterPro" id="IPR011856">
    <property type="entry name" value="tRNA_endonuc-like_dom_sf"/>
</dbReference>
<evidence type="ECO:0000256" key="1">
    <source>
        <dbReference type="SAM" id="MobiDB-lite"/>
    </source>
</evidence>
<dbReference type="GO" id="GO:0003677">
    <property type="term" value="F:DNA binding"/>
    <property type="evidence" value="ECO:0007669"/>
    <property type="project" value="InterPro"/>
</dbReference>
<evidence type="ECO:0000259" key="2">
    <source>
        <dbReference type="Pfam" id="PF04471"/>
    </source>
</evidence>
<accession>A0A448MWR1</accession>
<reference evidence="4 5" key="1">
    <citation type="submission" date="2018-12" db="EMBL/GenBank/DDBJ databases">
        <authorList>
            <consortium name="Pathogen Informatics"/>
        </authorList>
    </citation>
    <scope>NUCLEOTIDE SEQUENCE [LARGE SCALE GENOMIC DNA]</scope>
    <source>
        <strain evidence="4 5">NCTC12967</strain>
    </source>
</reference>
<dbReference type="GeneID" id="64406319"/>
<keyword evidence="5" id="KW-1185">Reference proteome</keyword>
<dbReference type="Gene3D" id="2.30.280.20">
    <property type="match status" value="1"/>
</dbReference>
<dbReference type="Pfam" id="PF04471">
    <property type="entry name" value="Mrr_cat"/>
    <property type="match status" value="1"/>
</dbReference>
<protein>
    <recommendedName>
        <fullName evidence="6">Restriction endonuclease</fullName>
    </recommendedName>
</protein>
<dbReference type="RefSeq" id="WP_061787799.1">
    <property type="nucleotide sequence ID" value="NZ_LR134406.1"/>
</dbReference>
<feature type="region of interest" description="Disordered" evidence="1">
    <location>
        <begin position="422"/>
        <end position="444"/>
    </location>
</feature>
<dbReference type="EMBL" id="LR134406">
    <property type="protein sequence ID" value="VEH69564.1"/>
    <property type="molecule type" value="Genomic_DNA"/>
</dbReference>
<dbReference type="Proteomes" id="UP000273044">
    <property type="component" value="Chromosome"/>
</dbReference>
<dbReference type="GO" id="GO:0004519">
    <property type="term" value="F:endonuclease activity"/>
    <property type="evidence" value="ECO:0007669"/>
    <property type="project" value="InterPro"/>
</dbReference>
<feature type="domain" description="Restriction endonuclease AspBHI N-terminal" evidence="3">
    <location>
        <begin position="37"/>
        <end position="223"/>
    </location>
</feature>
<evidence type="ECO:0000259" key="3">
    <source>
        <dbReference type="Pfam" id="PF18062"/>
    </source>
</evidence>
<organism evidence="4 5">
    <name type="scientific">Arachnia propionica</name>
    <dbReference type="NCBI Taxonomy" id="1750"/>
    <lineage>
        <taxon>Bacteria</taxon>
        <taxon>Bacillati</taxon>
        <taxon>Actinomycetota</taxon>
        <taxon>Actinomycetes</taxon>
        <taxon>Propionibacteriales</taxon>
        <taxon>Propionibacteriaceae</taxon>
        <taxon>Arachnia</taxon>
    </lineage>
</organism>
<evidence type="ECO:0008006" key="6">
    <source>
        <dbReference type="Google" id="ProtNLM"/>
    </source>
</evidence>